<evidence type="ECO:0000313" key="2">
    <source>
        <dbReference type="EMBL" id="KAH7317109.1"/>
    </source>
</evidence>
<feature type="region of interest" description="Disordered" evidence="1">
    <location>
        <begin position="210"/>
        <end position="232"/>
    </location>
</feature>
<feature type="compositionally biased region" description="Acidic residues" evidence="1">
    <location>
        <begin position="216"/>
        <end position="232"/>
    </location>
</feature>
<keyword evidence="3" id="KW-1185">Reference proteome</keyword>
<organism evidence="2 3">
    <name type="scientific">Stachybotrys elegans</name>
    <dbReference type="NCBI Taxonomy" id="80388"/>
    <lineage>
        <taxon>Eukaryota</taxon>
        <taxon>Fungi</taxon>
        <taxon>Dikarya</taxon>
        <taxon>Ascomycota</taxon>
        <taxon>Pezizomycotina</taxon>
        <taxon>Sordariomycetes</taxon>
        <taxon>Hypocreomycetidae</taxon>
        <taxon>Hypocreales</taxon>
        <taxon>Stachybotryaceae</taxon>
        <taxon>Stachybotrys</taxon>
    </lineage>
</organism>
<proteinExistence type="predicted"/>
<evidence type="ECO:0000256" key="1">
    <source>
        <dbReference type="SAM" id="MobiDB-lite"/>
    </source>
</evidence>
<name>A0A8K0SUB0_9HYPO</name>
<accession>A0A8K0SUB0</accession>
<dbReference type="Proteomes" id="UP000813444">
    <property type="component" value="Unassembled WGS sequence"/>
</dbReference>
<comment type="caution">
    <text evidence="2">The sequence shown here is derived from an EMBL/GenBank/DDBJ whole genome shotgun (WGS) entry which is preliminary data.</text>
</comment>
<gene>
    <name evidence="2" type="ORF">B0I35DRAFT_479884</name>
</gene>
<dbReference type="AlphaFoldDB" id="A0A8K0SUB0"/>
<dbReference type="EMBL" id="JAGPNK010000008">
    <property type="protein sequence ID" value="KAH7317109.1"/>
    <property type="molecule type" value="Genomic_DNA"/>
</dbReference>
<evidence type="ECO:0000313" key="3">
    <source>
        <dbReference type="Proteomes" id="UP000813444"/>
    </source>
</evidence>
<dbReference type="OrthoDB" id="4424523at2759"/>
<sequence>MPRPLTDEDRARAQAYLDAMQKAMASIPEYDPDKVKAALEEVAKAHPIDDELREAYSAELEAKMADPLTVLDERSFLKPDAAWGLVVYRVSYSDDAAWDRMVSSLRQDIDSSLAKYQQLQPQLSSRHQLVLMDDKAKFQGASLETIRRHFTDWCVNELRRNWRSGLAPATDSTDYLERAGPRYNFCFLVDDICLESLEKMDNPVVKLVSRDWTPDSQDDEPEEEERLDWEGGETNSEYEDVGWMYVNAYEYVDVQNQLRDGGDWADMYVRPPLMRFEDDFDQAPGFWRRNASK</sequence>
<protein>
    <submittedName>
        <fullName evidence="2">Uncharacterized protein</fullName>
    </submittedName>
</protein>
<reference evidence="2" key="1">
    <citation type="journal article" date="2021" name="Nat. Commun.">
        <title>Genetic determinants of endophytism in the Arabidopsis root mycobiome.</title>
        <authorList>
            <person name="Mesny F."/>
            <person name="Miyauchi S."/>
            <person name="Thiergart T."/>
            <person name="Pickel B."/>
            <person name="Atanasova L."/>
            <person name="Karlsson M."/>
            <person name="Huettel B."/>
            <person name="Barry K.W."/>
            <person name="Haridas S."/>
            <person name="Chen C."/>
            <person name="Bauer D."/>
            <person name="Andreopoulos W."/>
            <person name="Pangilinan J."/>
            <person name="LaButti K."/>
            <person name="Riley R."/>
            <person name="Lipzen A."/>
            <person name="Clum A."/>
            <person name="Drula E."/>
            <person name="Henrissat B."/>
            <person name="Kohler A."/>
            <person name="Grigoriev I.V."/>
            <person name="Martin F.M."/>
            <person name="Hacquard S."/>
        </authorList>
    </citation>
    <scope>NUCLEOTIDE SEQUENCE</scope>
    <source>
        <strain evidence="2">MPI-CAGE-CH-0235</strain>
    </source>
</reference>